<feature type="transmembrane region" description="Helical" evidence="1">
    <location>
        <begin position="15"/>
        <end position="36"/>
    </location>
</feature>
<keyword evidence="1" id="KW-1133">Transmembrane helix</keyword>
<sequence length="105" mass="12168">MAEGKRKRLKSAKELAFRGLGLIIALIVVISLYQLGKQAYDLYLVRKEAVKSSEKIKTIEKDNERLEEERSNLHDPKYVEKVARDEHNMVGKNEVPLFIVDEKKK</sequence>
<evidence type="ECO:0000313" key="3">
    <source>
        <dbReference type="Proteomes" id="UP000754226"/>
    </source>
</evidence>
<evidence type="ECO:0000256" key="1">
    <source>
        <dbReference type="SAM" id="Phobius"/>
    </source>
</evidence>
<proteinExistence type="predicted"/>
<comment type="caution">
    <text evidence="2">The sequence shown here is derived from an EMBL/GenBank/DDBJ whole genome shotgun (WGS) entry which is preliminary data.</text>
</comment>
<organism evidence="2 3">
    <name type="scientific">Acidaminococcus intestini</name>
    <dbReference type="NCBI Taxonomy" id="187327"/>
    <lineage>
        <taxon>Bacteria</taxon>
        <taxon>Bacillati</taxon>
        <taxon>Bacillota</taxon>
        <taxon>Negativicutes</taxon>
        <taxon>Acidaminococcales</taxon>
        <taxon>Acidaminococcaceae</taxon>
        <taxon>Acidaminococcus</taxon>
    </lineage>
</organism>
<name>A0A943EJB7_9FIRM</name>
<dbReference type="InterPro" id="IPR007060">
    <property type="entry name" value="FtsL/DivIC"/>
</dbReference>
<gene>
    <name evidence="2" type="ORF">KHX13_01380</name>
</gene>
<reference evidence="2" key="1">
    <citation type="submission" date="2021-02" db="EMBL/GenBank/DDBJ databases">
        <title>Infant gut strain persistence is associated with maternal origin, phylogeny, and functional potential including surface adhesion and iron acquisition.</title>
        <authorList>
            <person name="Lou Y.C."/>
        </authorList>
    </citation>
    <scope>NUCLEOTIDE SEQUENCE</scope>
    <source>
        <strain evidence="2">L3_106_000M1_dasL3_106_000M1_concoct_15</strain>
    </source>
</reference>
<keyword evidence="1" id="KW-0472">Membrane</keyword>
<evidence type="ECO:0000313" key="2">
    <source>
        <dbReference type="EMBL" id="MBS5518987.1"/>
    </source>
</evidence>
<dbReference type="Pfam" id="PF04977">
    <property type="entry name" value="DivIC"/>
    <property type="match status" value="1"/>
</dbReference>
<dbReference type="AlphaFoldDB" id="A0A943EJB7"/>
<accession>A0A943EJB7</accession>
<dbReference type="EMBL" id="JAGZCZ010000001">
    <property type="protein sequence ID" value="MBS5518987.1"/>
    <property type="molecule type" value="Genomic_DNA"/>
</dbReference>
<keyword evidence="1" id="KW-0812">Transmembrane</keyword>
<protein>
    <submittedName>
        <fullName evidence="2">Septum formation initiator family protein</fullName>
    </submittedName>
</protein>
<dbReference type="Proteomes" id="UP000754226">
    <property type="component" value="Unassembled WGS sequence"/>
</dbReference>